<dbReference type="Pfam" id="PF22780">
    <property type="entry name" value="HI0933_like_1st"/>
    <property type="match status" value="1"/>
</dbReference>
<dbReference type="PRINTS" id="PR00368">
    <property type="entry name" value="FADPNR"/>
</dbReference>
<dbReference type="STRING" id="29563.SAMN02983006_00263"/>
<evidence type="ECO:0000256" key="2">
    <source>
        <dbReference type="ARBA" id="ARBA00022630"/>
    </source>
</evidence>
<evidence type="ECO:0000313" key="7">
    <source>
        <dbReference type="Proteomes" id="UP000199006"/>
    </source>
</evidence>
<dbReference type="InterPro" id="IPR036188">
    <property type="entry name" value="FAD/NAD-bd_sf"/>
</dbReference>
<keyword evidence="7" id="KW-1185">Reference proteome</keyword>
<dbReference type="Gene3D" id="3.50.50.60">
    <property type="entry name" value="FAD/NAD(P)-binding domain"/>
    <property type="match status" value="1"/>
</dbReference>
<name>A0A1I4F6H6_9FIRM</name>
<evidence type="ECO:0008006" key="8">
    <source>
        <dbReference type="Google" id="ProtNLM"/>
    </source>
</evidence>
<evidence type="ECO:0000256" key="1">
    <source>
        <dbReference type="ARBA" id="ARBA00001974"/>
    </source>
</evidence>
<dbReference type="InterPro" id="IPR004792">
    <property type="entry name" value="BaiN-like"/>
</dbReference>
<dbReference type="SUPFAM" id="SSF160996">
    <property type="entry name" value="HI0933 insert domain-like"/>
    <property type="match status" value="1"/>
</dbReference>
<comment type="cofactor">
    <cofactor evidence="1">
        <name>FAD</name>
        <dbReference type="ChEBI" id="CHEBI:57692"/>
    </cofactor>
</comment>
<dbReference type="InterPro" id="IPR055178">
    <property type="entry name" value="RsdA/BaiN/AoA(So)-like_dom"/>
</dbReference>
<dbReference type="OrthoDB" id="9773233at2"/>
<sequence length="405" mass="44891">MQKVIIIGGGPAGMMAALQAARAKNQVEIIEKNKRPGKKLLITGKGRCNLSNYSDTAEHIRNIIDNPEFMYSSLAEFNPYQLYYFFENLDLKLKIERGDRVFPVSNRSADVLKIMERELLKNKVSLIQDEVVKILSSDSKIEGVQLKYGGFKAADKIILAAGGKSYPQTGSDGNGFLLAAQLGHQIIKPEPGLTGLLTAEDWIYQAAGLKLKNVELKLLRNTEVIYSGFGELEIRDGYLDGPLIITASMFIDHNPAEYELVLDLKPALDYNTLDQRLLRDFAKYSNKYFANSLADLLPSKLIPVIISRSKINYQKTVNQITAAEREDLLKLFKKLTLKLKEKKGFKRAIITRGGVSTAEINPQTMESSLISGLYFAGEIIDVAALTGGFNLQIAFATGFKAGNNL</sequence>
<feature type="domain" description="RsdA/BaiN/AoA(So)-like Rossmann fold-like" evidence="4">
    <location>
        <begin position="3"/>
        <end position="403"/>
    </location>
</feature>
<dbReference type="PRINTS" id="PR00411">
    <property type="entry name" value="PNDRDTASEI"/>
</dbReference>
<dbReference type="NCBIfam" id="TIGR00275">
    <property type="entry name" value="aminoacetone oxidase family FAD-binding enzyme"/>
    <property type="match status" value="1"/>
</dbReference>
<dbReference type="AlphaFoldDB" id="A0A1I4F6H6"/>
<keyword evidence="2" id="KW-0285">Flavoprotein</keyword>
<dbReference type="PANTHER" id="PTHR42887:SF2">
    <property type="entry name" value="OS12G0638800 PROTEIN"/>
    <property type="match status" value="1"/>
</dbReference>
<dbReference type="Gene3D" id="2.40.30.10">
    <property type="entry name" value="Translation factors"/>
    <property type="match status" value="1"/>
</dbReference>
<keyword evidence="3" id="KW-0274">FAD</keyword>
<accession>A0A1I4F6H6</accession>
<feature type="domain" description="RsdA/BaiN/AoA(So)-like insert" evidence="5">
    <location>
        <begin position="191"/>
        <end position="350"/>
    </location>
</feature>
<dbReference type="Gene3D" id="1.10.8.260">
    <property type="entry name" value="HI0933 insert domain-like"/>
    <property type="match status" value="1"/>
</dbReference>
<evidence type="ECO:0000256" key="3">
    <source>
        <dbReference type="ARBA" id="ARBA00022827"/>
    </source>
</evidence>
<dbReference type="EMBL" id="FOTI01000002">
    <property type="protein sequence ID" value="SFL13595.1"/>
    <property type="molecule type" value="Genomic_DNA"/>
</dbReference>
<dbReference type="SUPFAM" id="SSF51905">
    <property type="entry name" value="FAD/NAD(P)-binding domain"/>
    <property type="match status" value="1"/>
</dbReference>
<reference evidence="6 7" key="1">
    <citation type="submission" date="2016-10" db="EMBL/GenBank/DDBJ databases">
        <authorList>
            <person name="de Groot N.N."/>
        </authorList>
    </citation>
    <scope>NUCLEOTIDE SEQUENCE [LARGE SCALE GENOMIC DNA]</scope>
    <source>
        <strain evidence="6 7">ATCC 51327</strain>
    </source>
</reference>
<evidence type="ECO:0000313" key="6">
    <source>
        <dbReference type="EMBL" id="SFL13595.1"/>
    </source>
</evidence>
<dbReference type="Pfam" id="PF03486">
    <property type="entry name" value="HI0933_like"/>
    <property type="match status" value="1"/>
</dbReference>
<dbReference type="Proteomes" id="UP000199006">
    <property type="component" value="Unassembled WGS sequence"/>
</dbReference>
<dbReference type="InterPro" id="IPR057661">
    <property type="entry name" value="RsdA/BaiN/AoA(So)_Rossmann"/>
</dbReference>
<proteinExistence type="predicted"/>
<protein>
    <recommendedName>
        <fullName evidence="8">Aminoacetone oxidase family FAD-binding enzyme</fullName>
    </recommendedName>
</protein>
<dbReference type="InterPro" id="IPR023166">
    <property type="entry name" value="BaiN-like_dom_sf"/>
</dbReference>
<organism evidence="6 7">
    <name type="scientific">Halanaerobium salsuginis</name>
    <dbReference type="NCBI Taxonomy" id="29563"/>
    <lineage>
        <taxon>Bacteria</taxon>
        <taxon>Bacillati</taxon>
        <taxon>Bacillota</taxon>
        <taxon>Clostridia</taxon>
        <taxon>Halanaerobiales</taxon>
        <taxon>Halanaerobiaceae</taxon>
        <taxon>Halanaerobium</taxon>
    </lineage>
</organism>
<dbReference type="RefSeq" id="WP_089858433.1">
    <property type="nucleotide sequence ID" value="NZ_FOTI01000002.1"/>
</dbReference>
<evidence type="ECO:0000259" key="5">
    <source>
        <dbReference type="Pfam" id="PF22780"/>
    </source>
</evidence>
<gene>
    <name evidence="6" type="ORF">SAMN02983006_00263</name>
</gene>
<dbReference type="PANTHER" id="PTHR42887">
    <property type="entry name" value="OS12G0638800 PROTEIN"/>
    <property type="match status" value="1"/>
</dbReference>
<evidence type="ECO:0000259" key="4">
    <source>
        <dbReference type="Pfam" id="PF03486"/>
    </source>
</evidence>